<dbReference type="Pfam" id="PF00067">
    <property type="entry name" value="p450"/>
    <property type="match status" value="1"/>
</dbReference>
<dbReference type="Gene3D" id="1.10.630.10">
    <property type="entry name" value="Cytochrome P450"/>
    <property type="match status" value="1"/>
</dbReference>
<keyword evidence="5" id="KW-0560">Oxidoreductase</keyword>
<sequence length="442" mass="49479">MKLAGPRWPWEFVRDARSMATSPTDGLMDVHTRYGPIARVGFGPFKYIAMLGPEANRFVLSDGIDSLRYREAMSILIPVDGETAMIVSDGEEHRRRRHAVQAAFAAKRIHAYLDVMIDEFGREFRTWQAGTTINALEALRRPIRSTTVRCLFGDAMDTAGELGRSLDITIAFVNQPMWNQYKIDLPWTRWHRAKQARSRTDAIVNAEITRRRAQTGRASNDVLDALLEAENEAGQPALTDIEIRDQVVSLVAASYDTISSASVWALHELMSSSSVREAALSEIDRVVGAQRLTIELLTQMPYLDAIVNETLRLWPPTAISARKVVDAFDFAGSTVPAGTMILYSPYVTHRLADVWDEPEVFRPERWFEAKPDPYAYVPFGGGFRRCIGFIFAVQQLKVLLVELLRTVAITPDYDALTPVGIPALHPKGGLPVRVSRVLRPVS</sequence>
<evidence type="ECO:0000313" key="10">
    <source>
        <dbReference type="Proteomes" id="UP001609176"/>
    </source>
</evidence>
<evidence type="ECO:0000256" key="2">
    <source>
        <dbReference type="ARBA" id="ARBA00010617"/>
    </source>
</evidence>
<evidence type="ECO:0000313" key="8">
    <source>
        <dbReference type="EMBL" id="MFH5227897.1"/>
    </source>
</evidence>
<dbReference type="Proteomes" id="UP001609176">
    <property type="component" value="Unassembled WGS sequence"/>
</dbReference>
<keyword evidence="7" id="KW-0503">Monooxygenase</keyword>
<dbReference type="PANTHER" id="PTHR24286:SF24">
    <property type="entry name" value="LANOSTEROL 14-ALPHA DEMETHYLASE"/>
    <property type="match status" value="1"/>
</dbReference>
<evidence type="ECO:0000256" key="4">
    <source>
        <dbReference type="ARBA" id="ARBA00022723"/>
    </source>
</evidence>
<dbReference type="PANTHER" id="PTHR24286">
    <property type="entry name" value="CYTOCHROME P450 26"/>
    <property type="match status" value="1"/>
</dbReference>
<dbReference type="RefSeq" id="WP_395125164.1">
    <property type="nucleotide sequence ID" value="NZ_JBIMSN010000020.1"/>
</dbReference>
<evidence type="ECO:0000256" key="5">
    <source>
        <dbReference type="ARBA" id="ARBA00023002"/>
    </source>
</evidence>
<dbReference type="SUPFAM" id="SSF48264">
    <property type="entry name" value="Cytochrome P450"/>
    <property type="match status" value="1"/>
</dbReference>
<evidence type="ECO:0000256" key="7">
    <source>
        <dbReference type="ARBA" id="ARBA00023033"/>
    </source>
</evidence>
<organism evidence="8 11">
    <name type="scientific">Antrihabitans spumae</name>
    <dbReference type="NCBI Taxonomy" id="3373370"/>
    <lineage>
        <taxon>Bacteria</taxon>
        <taxon>Bacillati</taxon>
        <taxon>Actinomycetota</taxon>
        <taxon>Actinomycetes</taxon>
        <taxon>Mycobacteriales</taxon>
        <taxon>Nocardiaceae</taxon>
        <taxon>Antrihabitans</taxon>
    </lineage>
</organism>
<keyword evidence="11" id="KW-1185">Reference proteome</keyword>
<name>A0ABW7K244_9NOCA</name>
<accession>A0ABW7K244</accession>
<evidence type="ECO:0000256" key="1">
    <source>
        <dbReference type="ARBA" id="ARBA00001971"/>
    </source>
</evidence>
<dbReference type="InterPro" id="IPR001128">
    <property type="entry name" value="Cyt_P450"/>
</dbReference>
<comment type="caution">
    <text evidence="8">The sequence shown here is derived from an EMBL/GenBank/DDBJ whole genome shotgun (WGS) entry which is preliminary data.</text>
</comment>
<dbReference type="InterPro" id="IPR036396">
    <property type="entry name" value="Cyt_P450_sf"/>
</dbReference>
<dbReference type="Proteomes" id="UP001609219">
    <property type="component" value="Unassembled WGS sequence"/>
</dbReference>
<evidence type="ECO:0000256" key="6">
    <source>
        <dbReference type="ARBA" id="ARBA00023004"/>
    </source>
</evidence>
<keyword evidence="4" id="KW-0479">Metal-binding</keyword>
<dbReference type="EMBL" id="JBIMSN010000020">
    <property type="protein sequence ID" value="MFH5227897.1"/>
    <property type="molecule type" value="Genomic_DNA"/>
</dbReference>
<dbReference type="EMBL" id="JBIMSP010000028">
    <property type="protein sequence ID" value="MFH5243620.1"/>
    <property type="molecule type" value="Genomic_DNA"/>
</dbReference>
<comment type="similarity">
    <text evidence="2">Belongs to the cytochrome P450 family.</text>
</comment>
<keyword evidence="3" id="KW-0349">Heme</keyword>
<evidence type="ECO:0000256" key="3">
    <source>
        <dbReference type="ARBA" id="ARBA00022617"/>
    </source>
</evidence>
<comment type="cofactor">
    <cofactor evidence="1">
        <name>heme</name>
        <dbReference type="ChEBI" id="CHEBI:30413"/>
    </cofactor>
</comment>
<dbReference type="PRINTS" id="PR00463">
    <property type="entry name" value="EP450I"/>
</dbReference>
<evidence type="ECO:0000313" key="9">
    <source>
        <dbReference type="EMBL" id="MFH5243620.1"/>
    </source>
</evidence>
<protein>
    <submittedName>
        <fullName evidence="8">Cytochrome P450</fullName>
    </submittedName>
</protein>
<reference evidence="10 11" key="1">
    <citation type="submission" date="2024-10" db="EMBL/GenBank/DDBJ databases">
        <authorList>
            <person name="Riesco R."/>
        </authorList>
    </citation>
    <scope>NUCLEOTIDE SEQUENCE [LARGE SCALE GENOMIC DNA]</scope>
    <source>
        <strain evidence="9 10">NCIMB 15448</strain>
        <strain evidence="8 11">NCIMB 15450</strain>
    </source>
</reference>
<dbReference type="PRINTS" id="PR00385">
    <property type="entry name" value="P450"/>
</dbReference>
<proteinExistence type="inferred from homology"/>
<keyword evidence="6" id="KW-0408">Iron</keyword>
<dbReference type="InterPro" id="IPR002401">
    <property type="entry name" value="Cyt_P450_E_grp-I"/>
</dbReference>
<gene>
    <name evidence="9" type="ORF">ACHIPV_17310</name>
    <name evidence="8" type="ORF">ACHIRB_04740</name>
</gene>
<evidence type="ECO:0000313" key="11">
    <source>
        <dbReference type="Proteomes" id="UP001609219"/>
    </source>
</evidence>